<sequence>MRDILQYDLQNPLRSSRVFCACEKFFRLTSTSARVIMSLTGARSSIRRRTIATPEIEIPVGWTLIEVMEGIRATERFPDERQPFQLQDCKMDHLLGRPPLVDHPVHHSIHMIRCRAIKVQRADPLHILIRSVHIYPAFSGMSCTIRGNNHLRCPGDPAHAESTLSTMRK</sequence>
<proteinExistence type="predicted"/>
<gene>
    <name evidence="1" type="ORF">BS47DRAFT_1148866</name>
</gene>
<dbReference type="Proteomes" id="UP000886523">
    <property type="component" value="Unassembled WGS sequence"/>
</dbReference>
<keyword evidence="2" id="KW-1185">Reference proteome</keyword>
<name>A0A9P6E1G5_9AGAM</name>
<evidence type="ECO:0000313" key="2">
    <source>
        <dbReference type="Proteomes" id="UP000886523"/>
    </source>
</evidence>
<reference evidence="1" key="1">
    <citation type="journal article" date="2020" name="Nat. Commun.">
        <title>Large-scale genome sequencing of mycorrhizal fungi provides insights into the early evolution of symbiotic traits.</title>
        <authorList>
            <person name="Miyauchi S."/>
            <person name="Kiss E."/>
            <person name="Kuo A."/>
            <person name="Drula E."/>
            <person name="Kohler A."/>
            <person name="Sanchez-Garcia M."/>
            <person name="Morin E."/>
            <person name="Andreopoulos B."/>
            <person name="Barry K.W."/>
            <person name="Bonito G."/>
            <person name="Buee M."/>
            <person name="Carver A."/>
            <person name="Chen C."/>
            <person name="Cichocki N."/>
            <person name="Clum A."/>
            <person name="Culley D."/>
            <person name="Crous P.W."/>
            <person name="Fauchery L."/>
            <person name="Girlanda M."/>
            <person name="Hayes R.D."/>
            <person name="Keri Z."/>
            <person name="LaButti K."/>
            <person name="Lipzen A."/>
            <person name="Lombard V."/>
            <person name="Magnuson J."/>
            <person name="Maillard F."/>
            <person name="Murat C."/>
            <person name="Nolan M."/>
            <person name="Ohm R.A."/>
            <person name="Pangilinan J."/>
            <person name="Pereira M.F."/>
            <person name="Perotto S."/>
            <person name="Peter M."/>
            <person name="Pfister S."/>
            <person name="Riley R."/>
            <person name="Sitrit Y."/>
            <person name="Stielow J.B."/>
            <person name="Szollosi G."/>
            <person name="Zifcakova L."/>
            <person name="Stursova M."/>
            <person name="Spatafora J.W."/>
            <person name="Tedersoo L."/>
            <person name="Vaario L.M."/>
            <person name="Yamada A."/>
            <person name="Yan M."/>
            <person name="Wang P."/>
            <person name="Xu J."/>
            <person name="Bruns T."/>
            <person name="Baldrian P."/>
            <person name="Vilgalys R."/>
            <person name="Dunand C."/>
            <person name="Henrissat B."/>
            <person name="Grigoriev I.V."/>
            <person name="Hibbett D."/>
            <person name="Nagy L.G."/>
            <person name="Martin F.M."/>
        </authorList>
    </citation>
    <scope>NUCLEOTIDE SEQUENCE</scope>
    <source>
        <strain evidence="1">UP504</strain>
    </source>
</reference>
<evidence type="ECO:0000313" key="1">
    <source>
        <dbReference type="EMBL" id="KAF9519459.1"/>
    </source>
</evidence>
<dbReference type="EMBL" id="MU128917">
    <property type="protein sequence ID" value="KAF9519459.1"/>
    <property type="molecule type" value="Genomic_DNA"/>
</dbReference>
<accession>A0A9P6E1G5</accession>
<comment type="caution">
    <text evidence="1">The sequence shown here is derived from an EMBL/GenBank/DDBJ whole genome shotgun (WGS) entry which is preliminary data.</text>
</comment>
<protein>
    <submittedName>
        <fullName evidence="1">Uncharacterized protein</fullName>
    </submittedName>
</protein>
<organism evidence="1 2">
    <name type="scientific">Hydnum rufescens UP504</name>
    <dbReference type="NCBI Taxonomy" id="1448309"/>
    <lineage>
        <taxon>Eukaryota</taxon>
        <taxon>Fungi</taxon>
        <taxon>Dikarya</taxon>
        <taxon>Basidiomycota</taxon>
        <taxon>Agaricomycotina</taxon>
        <taxon>Agaricomycetes</taxon>
        <taxon>Cantharellales</taxon>
        <taxon>Hydnaceae</taxon>
        <taxon>Hydnum</taxon>
    </lineage>
</organism>
<dbReference type="AlphaFoldDB" id="A0A9P6E1G5"/>